<dbReference type="AlphaFoldDB" id="A0A167PWB8"/>
<dbReference type="EMBL" id="KV417273">
    <property type="protein sequence ID" value="KZO99183.1"/>
    <property type="molecule type" value="Genomic_DNA"/>
</dbReference>
<gene>
    <name evidence="2" type="ORF">CALVIDRAFT_534731</name>
</gene>
<dbReference type="Proteomes" id="UP000076738">
    <property type="component" value="Unassembled WGS sequence"/>
</dbReference>
<reference evidence="2 3" key="1">
    <citation type="journal article" date="2016" name="Mol. Biol. Evol.">
        <title>Comparative Genomics of Early-Diverging Mushroom-Forming Fungi Provides Insights into the Origins of Lignocellulose Decay Capabilities.</title>
        <authorList>
            <person name="Nagy L.G."/>
            <person name="Riley R."/>
            <person name="Tritt A."/>
            <person name="Adam C."/>
            <person name="Daum C."/>
            <person name="Floudas D."/>
            <person name="Sun H."/>
            <person name="Yadav J.S."/>
            <person name="Pangilinan J."/>
            <person name="Larsson K.H."/>
            <person name="Matsuura K."/>
            <person name="Barry K."/>
            <person name="Labutti K."/>
            <person name="Kuo R."/>
            <person name="Ohm R.A."/>
            <person name="Bhattacharya S.S."/>
            <person name="Shirouzu T."/>
            <person name="Yoshinaga Y."/>
            <person name="Martin F.M."/>
            <person name="Grigoriev I.V."/>
            <person name="Hibbett D.S."/>
        </authorList>
    </citation>
    <scope>NUCLEOTIDE SEQUENCE [LARGE SCALE GENOMIC DNA]</scope>
    <source>
        <strain evidence="2 3">TUFC12733</strain>
    </source>
</reference>
<name>A0A167PWB8_CALVF</name>
<keyword evidence="3" id="KW-1185">Reference proteome</keyword>
<evidence type="ECO:0008006" key="4">
    <source>
        <dbReference type="Google" id="ProtNLM"/>
    </source>
</evidence>
<proteinExistence type="predicted"/>
<sequence>MGDHNQVHSPGISINLSISSPTMSPPSPAGSRPALALPPSATSFPNELWSMIISFLLSLDDLLSMALASRKLAVLVIPVHLHHRSLRCRFRDELLWKELASSPAKCAALHRLAVLDRAGDRAEYRVDWTRRARYFDRWPAGEVPGCVAQHADDPLAIGHGTDSLNKLAPSFKGLRHLTMYLPAMCFVKLKDFFTEVSPQLEGCHLRLSFMHPAVTPEHRVQCASVADCMSARLRHFSLKIEEYRSDVIERVLRSFARLLRRCDDLENLCIEVENGASTSYQCAELWKARWLKLLSLDLSGLRMEEADELDLEDGFPSPGPGALDLAEGTPGDTDQPNIEQFFLALHSLQTLRLDCYAPRTPTIRPDSMPSLQAVGLLGSSLEVQWAMLPTLVSPLSDGSYRPIDSLQWDLKYYPFADSRSGTVFRLFCHHLAKAGTLRQCMLVRSAYGTESFPWVREFGKAVPVIEHLVIDPDGIMSFDTWLQLLAAYPSLITLNPTNNGIHQPFLKPFSSHLALAHAEGYDEGLGRSDMDGMGGMGLEMGMGLGIDAQEEDRREECMLYKLSGVCRELRHVDGWIREDVPEGRVAESASKEGSGERSAGRGFLWKRRDTSRPCEGDCCRLRPPYVRERT</sequence>
<feature type="compositionally biased region" description="Basic and acidic residues" evidence="1">
    <location>
        <begin position="583"/>
        <end position="599"/>
    </location>
</feature>
<evidence type="ECO:0000313" key="2">
    <source>
        <dbReference type="EMBL" id="KZO99183.1"/>
    </source>
</evidence>
<feature type="region of interest" description="Disordered" evidence="1">
    <location>
        <begin position="583"/>
        <end position="603"/>
    </location>
</feature>
<dbReference type="OrthoDB" id="10344055at2759"/>
<accession>A0A167PWB8</accession>
<organism evidence="2 3">
    <name type="scientific">Calocera viscosa (strain TUFC12733)</name>
    <dbReference type="NCBI Taxonomy" id="1330018"/>
    <lineage>
        <taxon>Eukaryota</taxon>
        <taxon>Fungi</taxon>
        <taxon>Dikarya</taxon>
        <taxon>Basidiomycota</taxon>
        <taxon>Agaricomycotina</taxon>
        <taxon>Dacrymycetes</taxon>
        <taxon>Dacrymycetales</taxon>
        <taxon>Dacrymycetaceae</taxon>
        <taxon>Calocera</taxon>
    </lineage>
</organism>
<protein>
    <recommendedName>
        <fullName evidence="4">F-box domain-containing protein</fullName>
    </recommendedName>
</protein>
<evidence type="ECO:0000313" key="3">
    <source>
        <dbReference type="Proteomes" id="UP000076738"/>
    </source>
</evidence>
<evidence type="ECO:0000256" key="1">
    <source>
        <dbReference type="SAM" id="MobiDB-lite"/>
    </source>
</evidence>